<dbReference type="GO" id="GO:0005524">
    <property type="term" value="F:ATP binding"/>
    <property type="evidence" value="ECO:0007669"/>
    <property type="project" value="UniProtKB-UniRule"/>
</dbReference>
<comment type="subcellular location">
    <subcellularLocation>
        <location evidence="1 12 13">Cytoplasm</location>
    </subcellularLocation>
</comment>
<evidence type="ECO:0000256" key="6">
    <source>
        <dbReference type="ARBA" id="ARBA00022741"/>
    </source>
</evidence>
<dbReference type="Pfam" id="PF02463">
    <property type="entry name" value="SMC_N"/>
    <property type="match status" value="1"/>
</dbReference>
<dbReference type="HAMAP" id="MF_00365">
    <property type="entry name" value="RecF"/>
    <property type="match status" value="1"/>
</dbReference>
<keyword evidence="11 12" id="KW-0742">SOS response</keyword>
<comment type="caution">
    <text evidence="15">The sequence shown here is derived from an EMBL/GenBank/DDBJ whole genome shotgun (WGS) entry which is preliminary data.</text>
</comment>
<dbReference type="GO" id="GO:0003697">
    <property type="term" value="F:single-stranded DNA binding"/>
    <property type="evidence" value="ECO:0007669"/>
    <property type="project" value="UniProtKB-UniRule"/>
</dbReference>
<proteinExistence type="inferred from homology"/>
<dbReference type="EMBL" id="DVLU01000085">
    <property type="protein sequence ID" value="HIT85887.1"/>
    <property type="molecule type" value="Genomic_DNA"/>
</dbReference>
<evidence type="ECO:0000259" key="14">
    <source>
        <dbReference type="Pfam" id="PF02463"/>
    </source>
</evidence>
<dbReference type="GO" id="GO:0006260">
    <property type="term" value="P:DNA replication"/>
    <property type="evidence" value="ECO:0007669"/>
    <property type="project" value="UniProtKB-UniRule"/>
</dbReference>
<organism evidence="15 16">
    <name type="scientific">Candidatus Ornithomonoglobus intestinigallinarum</name>
    <dbReference type="NCBI Taxonomy" id="2840894"/>
    <lineage>
        <taxon>Bacteria</taxon>
        <taxon>Bacillati</taxon>
        <taxon>Bacillota</taxon>
        <taxon>Clostridia</taxon>
        <taxon>Candidatus Ornithomonoglobus</taxon>
    </lineage>
</organism>
<dbReference type="NCBIfam" id="TIGR00611">
    <property type="entry name" value="recf"/>
    <property type="match status" value="1"/>
</dbReference>
<evidence type="ECO:0000256" key="7">
    <source>
        <dbReference type="ARBA" id="ARBA00022763"/>
    </source>
</evidence>
<keyword evidence="8 12" id="KW-0067">ATP-binding</keyword>
<protein>
    <recommendedName>
        <fullName evidence="3 12">DNA replication and repair protein RecF</fullName>
    </recommendedName>
</protein>
<keyword evidence="7 12" id="KW-0227">DNA damage</keyword>
<comment type="function">
    <text evidence="12 13">The RecF protein is involved in DNA metabolism; it is required for DNA replication and normal SOS inducibility. RecF binds preferentially to single-stranded, linear DNA. It also seems to bind ATP.</text>
</comment>
<evidence type="ECO:0000256" key="10">
    <source>
        <dbReference type="ARBA" id="ARBA00023204"/>
    </source>
</evidence>
<evidence type="ECO:0000256" key="2">
    <source>
        <dbReference type="ARBA" id="ARBA00008016"/>
    </source>
</evidence>
<dbReference type="GO" id="GO:0006302">
    <property type="term" value="P:double-strand break repair"/>
    <property type="evidence" value="ECO:0007669"/>
    <property type="project" value="TreeGrafter"/>
</dbReference>
<dbReference type="PANTHER" id="PTHR32182:SF0">
    <property type="entry name" value="DNA REPLICATION AND REPAIR PROTEIN RECF"/>
    <property type="match status" value="1"/>
</dbReference>
<keyword evidence="4 12" id="KW-0963">Cytoplasm</keyword>
<sequence>MHVTELTLKDFRNYHSQTLRFSEGTNMIYGKNAQGKTNILEAVYMFSQGKSHRARTDKEIIRFGCQCAKTAVAFETAERSFKAAMRLTRDGKKSITINNVRIKKLSMLMNYLNTVMFSPEDLSLVKGSPSVRRRFADLAISQLFPKYLTSLIDYSKALTQKNSLLKELKRSGARSDVMLSVWNERLAAEGVKIMRRRAEFLERLGVIASGIQKEISGETLETEYAHGIKLPELSEAAFFEALEKAQAREIDAQSAIYGIQRDDLIIRVNGNDAKTFASQGQQRTAALTLKIALSDYIYSIKDEYPVLLLDDIMSELDKPRRLYLAEKIKNKQVLITSADTDILKSTADTKLFYVENGTVTER</sequence>
<dbReference type="GO" id="GO:0009432">
    <property type="term" value="P:SOS response"/>
    <property type="evidence" value="ECO:0007669"/>
    <property type="project" value="UniProtKB-UniRule"/>
</dbReference>
<dbReference type="InterPro" id="IPR027417">
    <property type="entry name" value="P-loop_NTPase"/>
</dbReference>
<dbReference type="PANTHER" id="PTHR32182">
    <property type="entry name" value="DNA REPLICATION AND REPAIR PROTEIN RECF"/>
    <property type="match status" value="1"/>
</dbReference>
<keyword evidence="10 12" id="KW-0234">DNA repair</keyword>
<dbReference type="GO" id="GO:0000731">
    <property type="term" value="P:DNA synthesis involved in DNA repair"/>
    <property type="evidence" value="ECO:0007669"/>
    <property type="project" value="TreeGrafter"/>
</dbReference>
<keyword evidence="9 12" id="KW-0238">DNA-binding</keyword>
<dbReference type="Gene3D" id="1.20.1050.90">
    <property type="entry name" value="RecF/RecN/SMC, N-terminal domain"/>
    <property type="match status" value="1"/>
</dbReference>
<dbReference type="PROSITE" id="PS00618">
    <property type="entry name" value="RECF_2"/>
    <property type="match status" value="1"/>
</dbReference>
<evidence type="ECO:0000256" key="8">
    <source>
        <dbReference type="ARBA" id="ARBA00022840"/>
    </source>
</evidence>
<dbReference type="Proteomes" id="UP000824165">
    <property type="component" value="Unassembled WGS sequence"/>
</dbReference>
<evidence type="ECO:0000313" key="16">
    <source>
        <dbReference type="Proteomes" id="UP000824165"/>
    </source>
</evidence>
<keyword evidence="6 12" id="KW-0547">Nucleotide-binding</keyword>
<evidence type="ECO:0000256" key="3">
    <source>
        <dbReference type="ARBA" id="ARBA00020170"/>
    </source>
</evidence>
<comment type="similarity">
    <text evidence="2 12 13">Belongs to the RecF family.</text>
</comment>
<dbReference type="Gene3D" id="3.40.50.300">
    <property type="entry name" value="P-loop containing nucleotide triphosphate hydrolases"/>
    <property type="match status" value="1"/>
</dbReference>
<dbReference type="InterPro" id="IPR042174">
    <property type="entry name" value="RecF_2"/>
</dbReference>
<dbReference type="GO" id="GO:0005737">
    <property type="term" value="C:cytoplasm"/>
    <property type="evidence" value="ECO:0007669"/>
    <property type="project" value="UniProtKB-SubCell"/>
</dbReference>
<reference evidence="15" key="1">
    <citation type="submission" date="2020-10" db="EMBL/GenBank/DDBJ databases">
        <authorList>
            <person name="Gilroy R."/>
        </authorList>
    </citation>
    <scope>NUCLEOTIDE SEQUENCE</scope>
    <source>
        <strain evidence="15">CHK181-108</strain>
    </source>
</reference>
<dbReference type="InterPro" id="IPR003395">
    <property type="entry name" value="RecF/RecN/SMC_N"/>
</dbReference>
<evidence type="ECO:0000256" key="1">
    <source>
        <dbReference type="ARBA" id="ARBA00004496"/>
    </source>
</evidence>
<keyword evidence="5 12" id="KW-0235">DNA replication</keyword>
<evidence type="ECO:0000313" key="15">
    <source>
        <dbReference type="EMBL" id="HIT85887.1"/>
    </source>
</evidence>
<accession>A0A9D1H548</accession>
<dbReference type="AlphaFoldDB" id="A0A9D1H548"/>
<dbReference type="SUPFAM" id="SSF52540">
    <property type="entry name" value="P-loop containing nucleoside triphosphate hydrolases"/>
    <property type="match status" value="1"/>
</dbReference>
<evidence type="ECO:0000256" key="13">
    <source>
        <dbReference type="RuleBase" id="RU000578"/>
    </source>
</evidence>
<feature type="binding site" evidence="12">
    <location>
        <begin position="30"/>
        <end position="37"/>
    </location>
    <ligand>
        <name>ATP</name>
        <dbReference type="ChEBI" id="CHEBI:30616"/>
    </ligand>
</feature>
<evidence type="ECO:0000256" key="12">
    <source>
        <dbReference type="HAMAP-Rule" id="MF_00365"/>
    </source>
</evidence>
<dbReference type="InterPro" id="IPR018078">
    <property type="entry name" value="DNA-binding_RecF_CS"/>
</dbReference>
<name>A0A9D1H548_9FIRM</name>
<dbReference type="InterPro" id="IPR001238">
    <property type="entry name" value="DNA-binding_RecF"/>
</dbReference>
<gene>
    <name evidence="12 15" type="primary">recF</name>
    <name evidence="15" type="ORF">IAA60_08325</name>
</gene>
<reference evidence="15" key="2">
    <citation type="journal article" date="2021" name="PeerJ">
        <title>Extensive microbial diversity within the chicken gut microbiome revealed by metagenomics and culture.</title>
        <authorList>
            <person name="Gilroy R."/>
            <person name="Ravi A."/>
            <person name="Getino M."/>
            <person name="Pursley I."/>
            <person name="Horton D.L."/>
            <person name="Alikhan N.F."/>
            <person name="Baker D."/>
            <person name="Gharbi K."/>
            <person name="Hall N."/>
            <person name="Watson M."/>
            <person name="Adriaenssens E.M."/>
            <person name="Foster-Nyarko E."/>
            <person name="Jarju S."/>
            <person name="Secka A."/>
            <person name="Antonio M."/>
            <person name="Oren A."/>
            <person name="Chaudhuri R.R."/>
            <person name="La Ragione R."/>
            <person name="Hildebrand F."/>
            <person name="Pallen M.J."/>
        </authorList>
    </citation>
    <scope>NUCLEOTIDE SEQUENCE</scope>
    <source>
        <strain evidence="15">CHK181-108</strain>
    </source>
</reference>
<feature type="domain" description="RecF/RecN/SMC N-terminal" evidence="14">
    <location>
        <begin position="3"/>
        <end position="349"/>
    </location>
</feature>
<evidence type="ECO:0000256" key="4">
    <source>
        <dbReference type="ARBA" id="ARBA00022490"/>
    </source>
</evidence>
<evidence type="ECO:0000256" key="5">
    <source>
        <dbReference type="ARBA" id="ARBA00022705"/>
    </source>
</evidence>
<evidence type="ECO:0000256" key="9">
    <source>
        <dbReference type="ARBA" id="ARBA00023125"/>
    </source>
</evidence>
<evidence type="ECO:0000256" key="11">
    <source>
        <dbReference type="ARBA" id="ARBA00023236"/>
    </source>
</evidence>